<gene>
    <name evidence="2" type="ORF">AVDCRST_MAG64-4136</name>
</gene>
<dbReference type="AlphaFoldDB" id="A0A6J4QCU8"/>
<dbReference type="EMBL" id="CADCUQ010000951">
    <property type="protein sequence ID" value="CAA9440240.1"/>
    <property type="molecule type" value="Genomic_DNA"/>
</dbReference>
<proteinExistence type="predicted"/>
<accession>A0A6J4QCU8</accession>
<protein>
    <recommendedName>
        <fullName evidence="1">DUF4261 domain-containing protein</fullName>
    </recommendedName>
</protein>
<evidence type="ECO:0000259" key="1">
    <source>
        <dbReference type="Pfam" id="PF14080"/>
    </source>
</evidence>
<feature type="domain" description="DUF4261" evidence="1">
    <location>
        <begin position="218"/>
        <end position="292"/>
    </location>
</feature>
<dbReference type="Pfam" id="PF14080">
    <property type="entry name" value="DUF4261"/>
    <property type="match status" value="1"/>
</dbReference>
<dbReference type="InterPro" id="IPR025357">
    <property type="entry name" value="DUF4261"/>
</dbReference>
<organism evidence="2">
    <name type="scientific">uncultured Phycisphaerae bacterium</name>
    <dbReference type="NCBI Taxonomy" id="904963"/>
    <lineage>
        <taxon>Bacteria</taxon>
        <taxon>Pseudomonadati</taxon>
        <taxon>Planctomycetota</taxon>
        <taxon>Phycisphaerae</taxon>
        <taxon>environmental samples</taxon>
    </lineage>
</organism>
<sequence>MGKGDVPARDGPFGFGGPGASTGGGGGGYAVELLYASSPPLDADKLAPRVRAFCPRSDAVDAGGRPPILFSHKDHLVPVDLPADANGDVAAAVPARTVVMPTDRVVDVAALHESLGQTRDWDDAALALARSTARVVVTDLLAKDLPPRERLALFEAVLLGVIEAARPAAIHWRPAGKLVDPAALLKASGSPEVDALPQAAINVRLFRVKHSDQDLLMDTLGLAALGLPDLQVVFHKMEPARVAAHLYAVALYTLRNGDFVDDGETIEGPTRGTEWTARHAAALAEPPRPVVDFDPGPDYSVRAA</sequence>
<name>A0A6J4QCU8_9BACT</name>
<evidence type="ECO:0000313" key="2">
    <source>
        <dbReference type="EMBL" id="CAA9440240.1"/>
    </source>
</evidence>
<reference evidence="2" key="1">
    <citation type="submission" date="2020-02" db="EMBL/GenBank/DDBJ databases">
        <authorList>
            <person name="Meier V. D."/>
        </authorList>
    </citation>
    <scope>NUCLEOTIDE SEQUENCE</scope>
    <source>
        <strain evidence="2">AVDCRST_MAG64</strain>
    </source>
</reference>